<evidence type="ECO:0000313" key="3">
    <source>
        <dbReference type="Proteomes" id="UP000688137"/>
    </source>
</evidence>
<gene>
    <name evidence="2" type="ORF">PPRIM_AZ9-3.1.T0100191</name>
</gene>
<feature type="domain" description="Pop1 N-terminal" evidence="1">
    <location>
        <begin position="79"/>
        <end position="155"/>
    </location>
</feature>
<evidence type="ECO:0000313" key="2">
    <source>
        <dbReference type="EMBL" id="CAD8046116.1"/>
    </source>
</evidence>
<organism evidence="2 3">
    <name type="scientific">Paramecium primaurelia</name>
    <dbReference type="NCBI Taxonomy" id="5886"/>
    <lineage>
        <taxon>Eukaryota</taxon>
        <taxon>Sar</taxon>
        <taxon>Alveolata</taxon>
        <taxon>Ciliophora</taxon>
        <taxon>Intramacronucleata</taxon>
        <taxon>Oligohymenophorea</taxon>
        <taxon>Peniculida</taxon>
        <taxon>Parameciidae</taxon>
        <taxon>Paramecium</taxon>
    </lineage>
</organism>
<accession>A0A8S1K1Q1</accession>
<protein>
    <recommendedName>
        <fullName evidence="1">Pop1 N-terminal domain-containing protein</fullName>
    </recommendedName>
</protein>
<dbReference type="PANTHER" id="PTHR22731">
    <property type="entry name" value="RIBONUCLEASES P/MRP PROTEIN SUBUNIT POP1"/>
    <property type="match status" value="1"/>
</dbReference>
<keyword evidence="3" id="KW-1185">Reference proteome</keyword>
<comment type="caution">
    <text evidence="2">The sequence shown here is derived from an EMBL/GenBank/DDBJ whole genome shotgun (WGS) entry which is preliminary data.</text>
</comment>
<dbReference type="GO" id="GO:0001682">
    <property type="term" value="P:tRNA 5'-leader removal"/>
    <property type="evidence" value="ECO:0007669"/>
    <property type="project" value="InterPro"/>
</dbReference>
<dbReference type="InterPro" id="IPR009723">
    <property type="entry name" value="Pop1_N"/>
</dbReference>
<sequence length="619" mass="73746">MEERIIQFAPFLASRANEIAQLQNALKSKFLNSTAQPFQVIHKHMRRRAMSHNRYRIPSSLRKKMYAPGLEERDMRQKIPKCRKHLRKRRDLIFMNRSNKILWMETHLYQVKRMKMINYCGFKVPEKANEKNFRAVHRYFDHGSMIFDASYYQIVEGNLENELIVDDHTIIHPQELPDTDFVVHNNKYNIFQIIGRESLSIVNSLLNIFNCSIDGQTHKYFSFNYQYEKIQSVTTKKGRKIKTLADYDEEMKDMYETFENKGDEDINRSVWDIDQNQFMKRFKIDTRNRYTHQRSKKQIFKTLLEIRQKQQSQQQVVPQVQIDVMKKKKAMRWLLNQMDKNENDISVELYDQNETEQKPNQEIQIEQPDIQEQNPLIQEEIQKNQYNTTLKPKDVQIKILIIPPSNQQKKQIDIGYKLIINLGGGLIVWRLFNQLKLKPVGLRDIRQICLENNLLFNEYENEDLIEKYLKSTNKINYLALQFPYPFQFDFSLYPSWCSCHLIAYKNVPNKQALILQPTEQDFELLKNKIYKIHIERTKDEKPKISNRVEILQYEKRLSEIQQKRKILGVVTFGNISLQHGKGIGQGKIDGKLAGKEIIVLFRNHDSEYCFFADCKVNII</sequence>
<evidence type="ECO:0000259" key="1">
    <source>
        <dbReference type="Pfam" id="PF06978"/>
    </source>
</evidence>
<dbReference type="AlphaFoldDB" id="A0A8S1K1Q1"/>
<dbReference type="OMA" id="TRNRYTH"/>
<dbReference type="GO" id="GO:0000172">
    <property type="term" value="C:ribonuclease MRP complex"/>
    <property type="evidence" value="ECO:0007669"/>
    <property type="project" value="InterPro"/>
</dbReference>
<dbReference type="GO" id="GO:0005655">
    <property type="term" value="C:nucleolar ribonuclease P complex"/>
    <property type="evidence" value="ECO:0007669"/>
    <property type="project" value="InterPro"/>
</dbReference>
<proteinExistence type="predicted"/>
<dbReference type="InterPro" id="IPR039182">
    <property type="entry name" value="Pop1"/>
</dbReference>
<dbReference type="PANTHER" id="PTHR22731:SF3">
    <property type="entry name" value="RIBONUCLEASES P_MRP PROTEIN SUBUNIT POP1"/>
    <property type="match status" value="1"/>
</dbReference>
<name>A0A8S1K1Q1_PARPR</name>
<dbReference type="EMBL" id="CAJJDM010000007">
    <property type="protein sequence ID" value="CAD8046116.1"/>
    <property type="molecule type" value="Genomic_DNA"/>
</dbReference>
<dbReference type="Proteomes" id="UP000688137">
    <property type="component" value="Unassembled WGS sequence"/>
</dbReference>
<reference evidence="2" key="1">
    <citation type="submission" date="2021-01" db="EMBL/GenBank/DDBJ databases">
        <authorList>
            <consortium name="Genoscope - CEA"/>
            <person name="William W."/>
        </authorList>
    </citation>
    <scope>NUCLEOTIDE SEQUENCE</scope>
</reference>
<dbReference type="Pfam" id="PF06978">
    <property type="entry name" value="POP1_N"/>
    <property type="match status" value="1"/>
</dbReference>